<gene>
    <name evidence="1" type="ORF">UV59_C0001G0001</name>
</gene>
<dbReference type="Proteomes" id="UP000034543">
    <property type="component" value="Unassembled WGS sequence"/>
</dbReference>
<evidence type="ECO:0000313" key="1">
    <source>
        <dbReference type="EMBL" id="KKS86278.1"/>
    </source>
</evidence>
<comment type="caution">
    <text evidence="1">The sequence shown here is derived from an EMBL/GenBank/DDBJ whole genome shotgun (WGS) entry which is preliminary data.</text>
</comment>
<evidence type="ECO:0000313" key="2">
    <source>
        <dbReference type="Proteomes" id="UP000034543"/>
    </source>
</evidence>
<name>A0A0G1FHG3_9BACT</name>
<proteinExistence type="predicted"/>
<reference evidence="1 2" key="1">
    <citation type="journal article" date="2015" name="Nature">
        <title>rRNA introns, odd ribosomes, and small enigmatic genomes across a large radiation of phyla.</title>
        <authorList>
            <person name="Brown C.T."/>
            <person name="Hug L.A."/>
            <person name="Thomas B.C."/>
            <person name="Sharon I."/>
            <person name="Castelle C.J."/>
            <person name="Singh A."/>
            <person name="Wilkins M.J."/>
            <person name="Williams K.H."/>
            <person name="Banfield J.F."/>
        </authorList>
    </citation>
    <scope>NUCLEOTIDE SEQUENCE [LARGE SCALE GENOMIC DNA]</scope>
</reference>
<protein>
    <submittedName>
        <fullName evidence="1">Uncharacterized protein</fullName>
    </submittedName>
</protein>
<dbReference type="STRING" id="1618436.UV59_C0001G0001"/>
<dbReference type="EMBL" id="LCFB01000001">
    <property type="protein sequence ID" value="KKS86278.1"/>
    <property type="molecule type" value="Genomic_DNA"/>
</dbReference>
<organism evidence="1 2">
    <name type="scientific">Candidatus Gottesmanbacteria bacterium GW2011_GWA1_43_11</name>
    <dbReference type="NCBI Taxonomy" id="1618436"/>
    <lineage>
        <taxon>Bacteria</taxon>
        <taxon>Candidatus Gottesmaniibacteriota</taxon>
    </lineage>
</organism>
<sequence>MRTDNLREEIFHHNHLRHTSLWVLSQMLALLSRFSFSYICFHRLRHIDKGRLTITPELYEISRFLFNSCFTASYIKSKSMSVIEGYAHYKELYQATEKESKLKSAYFEQTVKAAKEFHELRKILEERYNREETEALLELTAKAVVNIPVVRGLFFPELCFSKIRRRVLEQPLLFVPLVRLITIRQTLENSTPLPFGECGRYIFETIETAEFEDQFIPGLIWCFTRTFIPFQLSYFLLSRLLISKYGFQFISRLLLNIIWQGGKHIDRHYYPVLPGIRMYAPTGETIIYDPAVGFFSPQKAEIFDEGRGEHGKVTSFELGIRGYKPEMLQLIRLQALLVYTVGAKFFGYSDDRYYAYRRFLFEWIPILGAEHTKILQWLHQTDQQCEELVKPLREQVLSNEDRQCKLLVCKTEAGRHTIFFRKEKYYDTYPKQ</sequence>
<accession>A0A0G1FHG3</accession>
<dbReference type="AlphaFoldDB" id="A0A0G1FHG3"/>